<accession>A0ABQ3NSF2</accession>
<dbReference type="Proteomes" id="UP000660554">
    <property type="component" value="Unassembled WGS sequence"/>
</dbReference>
<name>A0ABQ3NSF2_STRVG</name>
<reference evidence="3" key="1">
    <citation type="submission" date="2020-09" db="EMBL/GenBank/DDBJ databases">
        <title>Whole genome shotgun sequence of Streptomyces cinnamonensis NBRC 15873.</title>
        <authorList>
            <person name="Komaki H."/>
            <person name="Tamura T."/>
        </authorList>
    </citation>
    <scope>NUCLEOTIDE SEQUENCE [LARGE SCALE GENOMIC DNA]</scope>
    <source>
        <strain evidence="3">NBRC 15873</strain>
    </source>
</reference>
<organism evidence="2 3">
    <name type="scientific">Streptomyces virginiae</name>
    <name type="common">Streptomyces cinnamonensis</name>
    <dbReference type="NCBI Taxonomy" id="1961"/>
    <lineage>
        <taxon>Bacteria</taxon>
        <taxon>Bacillati</taxon>
        <taxon>Actinomycetota</taxon>
        <taxon>Actinomycetes</taxon>
        <taxon>Kitasatosporales</taxon>
        <taxon>Streptomycetaceae</taxon>
        <taxon>Streptomyces</taxon>
    </lineage>
</organism>
<evidence type="ECO:0000256" key="1">
    <source>
        <dbReference type="SAM" id="MobiDB-lite"/>
    </source>
</evidence>
<proteinExistence type="predicted"/>
<evidence type="ECO:0000313" key="2">
    <source>
        <dbReference type="EMBL" id="GHI15696.1"/>
    </source>
</evidence>
<protein>
    <submittedName>
        <fullName evidence="2">Uncharacterized protein</fullName>
    </submittedName>
</protein>
<keyword evidence="3" id="KW-1185">Reference proteome</keyword>
<dbReference type="EMBL" id="BNDV01000011">
    <property type="protein sequence ID" value="GHI15696.1"/>
    <property type="molecule type" value="Genomic_DNA"/>
</dbReference>
<comment type="caution">
    <text evidence="2">The sequence shown here is derived from an EMBL/GenBank/DDBJ whole genome shotgun (WGS) entry which is preliminary data.</text>
</comment>
<gene>
    <name evidence="2" type="ORF">Scinn_51590</name>
</gene>
<sequence length="223" mass="22560">MWAEQHGGGAEAVGGLVQGAVAGIAGGGLGSAVTADTHGDGLHRVEAERGHADDDLGGALVGAVLQAVVDGDAAGPDAEFGGLEGEGRGEGHGVGAAGAGDEHEWRGARAGARVGAGEGSGRGPGAVGELGEDVVEYAADRQAYRRDRRMGTHVRCPSMEFGCLGGFGVVCWGVLARLPPRNGGCHSECVDGDRTEPFPEHRTALYGSRSLGRVMLLPPVRHV</sequence>
<evidence type="ECO:0000313" key="3">
    <source>
        <dbReference type="Proteomes" id="UP000660554"/>
    </source>
</evidence>
<feature type="region of interest" description="Disordered" evidence="1">
    <location>
        <begin position="83"/>
        <end position="103"/>
    </location>
</feature>